<comment type="caution">
    <text evidence="1">The sequence shown here is derived from an EMBL/GenBank/DDBJ whole genome shotgun (WGS) entry which is preliminary data.</text>
</comment>
<keyword evidence="2" id="KW-1185">Reference proteome</keyword>
<name>A0AAV6U1R2_9ARAC</name>
<proteinExistence type="predicted"/>
<protein>
    <submittedName>
        <fullName evidence="1">Uncharacterized protein</fullName>
    </submittedName>
</protein>
<organism evidence="1 2">
    <name type="scientific">Oedothorax gibbosus</name>
    <dbReference type="NCBI Taxonomy" id="931172"/>
    <lineage>
        <taxon>Eukaryota</taxon>
        <taxon>Metazoa</taxon>
        <taxon>Ecdysozoa</taxon>
        <taxon>Arthropoda</taxon>
        <taxon>Chelicerata</taxon>
        <taxon>Arachnida</taxon>
        <taxon>Araneae</taxon>
        <taxon>Araneomorphae</taxon>
        <taxon>Entelegynae</taxon>
        <taxon>Araneoidea</taxon>
        <taxon>Linyphiidae</taxon>
        <taxon>Erigoninae</taxon>
        <taxon>Oedothorax</taxon>
    </lineage>
</organism>
<sequence length="75" mass="8227">MLFIRILTLRRLNMSFSTKFLCIAFACIVLGLVAMDHVSAMPHLHGQQNNNGVIQMLVAGLIAKLLQENNGGFNG</sequence>
<reference evidence="1 2" key="1">
    <citation type="journal article" date="2022" name="Nat. Ecol. Evol.">
        <title>A masculinizing supergene underlies an exaggerated male reproductive morph in a spider.</title>
        <authorList>
            <person name="Hendrickx F."/>
            <person name="De Corte Z."/>
            <person name="Sonet G."/>
            <person name="Van Belleghem S.M."/>
            <person name="Kostlbacher S."/>
            <person name="Vangestel C."/>
        </authorList>
    </citation>
    <scope>NUCLEOTIDE SEQUENCE [LARGE SCALE GENOMIC DNA]</scope>
    <source>
        <strain evidence="1">W744_W776</strain>
    </source>
</reference>
<dbReference type="EMBL" id="JAFNEN010000700">
    <property type="protein sequence ID" value="KAG8178377.1"/>
    <property type="molecule type" value="Genomic_DNA"/>
</dbReference>
<accession>A0AAV6U1R2</accession>
<evidence type="ECO:0000313" key="2">
    <source>
        <dbReference type="Proteomes" id="UP000827092"/>
    </source>
</evidence>
<dbReference type="AlphaFoldDB" id="A0AAV6U1R2"/>
<gene>
    <name evidence="1" type="ORF">JTE90_005270</name>
</gene>
<dbReference type="Proteomes" id="UP000827092">
    <property type="component" value="Unassembled WGS sequence"/>
</dbReference>
<evidence type="ECO:0000313" key="1">
    <source>
        <dbReference type="EMBL" id="KAG8178377.1"/>
    </source>
</evidence>